<protein>
    <submittedName>
        <fullName evidence="1">Uncharacterized protein</fullName>
    </submittedName>
</protein>
<dbReference type="EMBL" id="VSRR010014294">
    <property type="protein sequence ID" value="MPC56838.1"/>
    <property type="molecule type" value="Genomic_DNA"/>
</dbReference>
<reference evidence="1 2" key="1">
    <citation type="submission" date="2019-05" db="EMBL/GenBank/DDBJ databases">
        <title>Another draft genome of Portunus trituberculatus and its Hox gene families provides insights of decapod evolution.</title>
        <authorList>
            <person name="Jeong J.-H."/>
            <person name="Song I."/>
            <person name="Kim S."/>
            <person name="Choi T."/>
            <person name="Kim D."/>
            <person name="Ryu S."/>
            <person name="Kim W."/>
        </authorList>
    </citation>
    <scope>NUCLEOTIDE SEQUENCE [LARGE SCALE GENOMIC DNA]</scope>
    <source>
        <tissue evidence="1">Muscle</tissue>
    </source>
</reference>
<sequence>MNEQPATSNHAAWQSITVYLTSQQIHCNLPSSDRNIQPIDKYKRLNPFMGLTKCWNTLSKCES</sequence>
<organism evidence="1 2">
    <name type="scientific">Portunus trituberculatus</name>
    <name type="common">Swimming crab</name>
    <name type="synonym">Neptunus trituberculatus</name>
    <dbReference type="NCBI Taxonomy" id="210409"/>
    <lineage>
        <taxon>Eukaryota</taxon>
        <taxon>Metazoa</taxon>
        <taxon>Ecdysozoa</taxon>
        <taxon>Arthropoda</taxon>
        <taxon>Crustacea</taxon>
        <taxon>Multicrustacea</taxon>
        <taxon>Malacostraca</taxon>
        <taxon>Eumalacostraca</taxon>
        <taxon>Eucarida</taxon>
        <taxon>Decapoda</taxon>
        <taxon>Pleocyemata</taxon>
        <taxon>Brachyura</taxon>
        <taxon>Eubrachyura</taxon>
        <taxon>Portunoidea</taxon>
        <taxon>Portunidae</taxon>
        <taxon>Portuninae</taxon>
        <taxon>Portunus</taxon>
    </lineage>
</organism>
<dbReference type="Proteomes" id="UP000324222">
    <property type="component" value="Unassembled WGS sequence"/>
</dbReference>
<name>A0A5B7GII2_PORTR</name>
<comment type="caution">
    <text evidence="1">The sequence shown here is derived from an EMBL/GenBank/DDBJ whole genome shotgun (WGS) entry which is preliminary data.</text>
</comment>
<gene>
    <name evidence="1" type="ORF">E2C01_050803</name>
</gene>
<evidence type="ECO:0000313" key="2">
    <source>
        <dbReference type="Proteomes" id="UP000324222"/>
    </source>
</evidence>
<evidence type="ECO:0000313" key="1">
    <source>
        <dbReference type="EMBL" id="MPC56838.1"/>
    </source>
</evidence>
<dbReference type="AlphaFoldDB" id="A0A5B7GII2"/>
<keyword evidence="2" id="KW-1185">Reference proteome</keyword>
<accession>A0A5B7GII2</accession>
<proteinExistence type="predicted"/>